<name>A0A7S3N8P2_9SPIT</name>
<keyword evidence="4" id="KW-0647">Proteasome</keyword>
<protein>
    <recommendedName>
        <fullName evidence="7">Pru domain-containing protein</fullName>
    </recommendedName>
</protein>
<dbReference type="GO" id="GO:0005737">
    <property type="term" value="C:cytoplasm"/>
    <property type="evidence" value="ECO:0007669"/>
    <property type="project" value="UniProtKB-SubCell"/>
</dbReference>
<dbReference type="InterPro" id="IPR038108">
    <property type="entry name" value="RPN13_DEUBAD_sf"/>
</dbReference>
<dbReference type="GO" id="GO:0061133">
    <property type="term" value="F:endopeptidase activator activity"/>
    <property type="evidence" value="ECO:0007669"/>
    <property type="project" value="TreeGrafter"/>
</dbReference>
<dbReference type="InterPro" id="IPR032368">
    <property type="entry name" value="RPN13_DEUBAD"/>
</dbReference>
<reference evidence="8" key="1">
    <citation type="submission" date="2021-01" db="EMBL/GenBank/DDBJ databases">
        <authorList>
            <person name="Corre E."/>
            <person name="Pelletier E."/>
            <person name="Niang G."/>
            <person name="Scheremetjew M."/>
            <person name="Finn R."/>
            <person name="Kale V."/>
            <person name="Holt S."/>
            <person name="Cochrane G."/>
            <person name="Meng A."/>
            <person name="Brown T."/>
            <person name="Cohen L."/>
        </authorList>
    </citation>
    <scope>NUCLEOTIDE SEQUENCE</scope>
    <source>
        <strain evidence="8">FSP1.4</strain>
    </source>
</reference>
<keyword evidence="3" id="KW-0963">Cytoplasm</keyword>
<dbReference type="PROSITE" id="PS51917">
    <property type="entry name" value="PRU"/>
    <property type="match status" value="1"/>
</dbReference>
<dbReference type="GO" id="GO:0005634">
    <property type="term" value="C:nucleus"/>
    <property type="evidence" value="ECO:0007669"/>
    <property type="project" value="UniProtKB-SubCell"/>
</dbReference>
<dbReference type="Pfam" id="PF04683">
    <property type="entry name" value="Rpn13_ADRM1_Pru"/>
    <property type="match status" value="1"/>
</dbReference>
<evidence type="ECO:0000259" key="7">
    <source>
        <dbReference type="PROSITE" id="PS51917"/>
    </source>
</evidence>
<dbReference type="InterPro" id="IPR044868">
    <property type="entry name" value="Rpn13/ADRM1_Pru"/>
</dbReference>
<dbReference type="EMBL" id="HBII01015610">
    <property type="protein sequence ID" value="CAE0347740.1"/>
    <property type="molecule type" value="Transcribed_RNA"/>
</dbReference>
<proteinExistence type="predicted"/>
<comment type="subcellular location">
    <subcellularLocation>
        <location evidence="2">Cytoplasm</location>
    </subcellularLocation>
    <subcellularLocation>
        <location evidence="1">Nucleus</location>
    </subcellularLocation>
</comment>
<feature type="domain" description="Pru" evidence="7">
    <location>
        <begin position="18"/>
        <end position="130"/>
    </location>
</feature>
<evidence type="ECO:0000256" key="2">
    <source>
        <dbReference type="ARBA" id="ARBA00004496"/>
    </source>
</evidence>
<dbReference type="GO" id="GO:0008541">
    <property type="term" value="C:proteasome regulatory particle, lid subcomplex"/>
    <property type="evidence" value="ECO:0007669"/>
    <property type="project" value="TreeGrafter"/>
</dbReference>
<feature type="region of interest" description="Disordered" evidence="6">
    <location>
        <begin position="128"/>
        <end position="169"/>
    </location>
</feature>
<evidence type="ECO:0000313" key="8">
    <source>
        <dbReference type="EMBL" id="CAE0347740.1"/>
    </source>
</evidence>
<gene>
    <name evidence="8" type="ORF">EHAR0213_LOCUS6651</name>
</gene>
<evidence type="ECO:0000256" key="6">
    <source>
        <dbReference type="SAM" id="MobiDB-lite"/>
    </source>
</evidence>
<dbReference type="InterPro" id="IPR006773">
    <property type="entry name" value="Rpn13/ADRM1"/>
</dbReference>
<dbReference type="PANTHER" id="PTHR12225">
    <property type="entry name" value="ADHESION REGULATING MOLECULE 1 110 KDA CELL MEMBRANE GLYCOPROTEIN"/>
    <property type="match status" value="1"/>
</dbReference>
<dbReference type="GO" id="GO:0070628">
    <property type="term" value="F:proteasome binding"/>
    <property type="evidence" value="ECO:0007669"/>
    <property type="project" value="TreeGrafter"/>
</dbReference>
<dbReference type="InterPro" id="IPR038633">
    <property type="entry name" value="Rpn13/ADRM1_Pru_sf"/>
</dbReference>
<keyword evidence="5" id="KW-0539">Nucleus</keyword>
<evidence type="ECO:0000256" key="3">
    <source>
        <dbReference type="ARBA" id="ARBA00022490"/>
    </source>
</evidence>
<evidence type="ECO:0000256" key="1">
    <source>
        <dbReference type="ARBA" id="ARBA00004123"/>
    </source>
</evidence>
<dbReference type="Pfam" id="PF16550">
    <property type="entry name" value="RPN13_C"/>
    <property type="match status" value="1"/>
</dbReference>
<evidence type="ECO:0000256" key="5">
    <source>
        <dbReference type="ARBA" id="ARBA00023242"/>
    </source>
</evidence>
<dbReference type="Gene3D" id="1.10.2020.20">
    <property type="match status" value="1"/>
</dbReference>
<accession>A0A7S3N8P2</accession>
<evidence type="ECO:0000256" key="4">
    <source>
        <dbReference type="ARBA" id="ARBA00022942"/>
    </source>
</evidence>
<dbReference type="Gene3D" id="2.30.29.70">
    <property type="entry name" value="Proteasomal ubiquitin receptor Rpn13/ADRM1"/>
    <property type="match status" value="1"/>
</dbReference>
<sequence>MDFSKIASLLGNKGAAMPSNEVLFEIKAGRMNYDGKRVTADKRRGCIKVVKDAQGIKQFQWVEAGSNNPTQNVMIFPGEAKFEKVKQSKDRVYLLEFTQSKQRHFYWFQEKDESEDADKCQKLHNVINGLDANAKPQAKPDVKPRSAGGPQTRAPPTSQPPNPGTQDYNDLVSQFLSQANLGKMAEQVQRHSGPGLNSVIKDEAKNKILEDEKACERLFEHCPQPQQDLAGLRESLHSPQIRHALSGLQQAIESGKGYIILRQMGIDPNNPSEYAEIVELFNNIAKGA</sequence>
<dbReference type="PANTHER" id="PTHR12225:SF0">
    <property type="entry name" value="PROTEASOMAL UBIQUITIN RECEPTOR ADRM1"/>
    <property type="match status" value="1"/>
</dbReference>
<organism evidence="8">
    <name type="scientific">Euplotes harpa</name>
    <dbReference type="NCBI Taxonomy" id="151035"/>
    <lineage>
        <taxon>Eukaryota</taxon>
        <taxon>Sar</taxon>
        <taxon>Alveolata</taxon>
        <taxon>Ciliophora</taxon>
        <taxon>Intramacronucleata</taxon>
        <taxon>Spirotrichea</taxon>
        <taxon>Hypotrichia</taxon>
        <taxon>Euplotida</taxon>
        <taxon>Euplotidae</taxon>
        <taxon>Euplotes</taxon>
    </lineage>
</organism>
<dbReference type="AlphaFoldDB" id="A0A7S3N8P2"/>